<sequence length="511" mass="53888">MTPTALFADLHREAIALGGARLFTVSVQDNAAGLALRAYTSDPAAYPLSVPKPIQQDDWSRRVLIEGQPFIANTTAEFAPYFFDHAQINALGCHSAANLPVVDGGQVLGTLNILDVEGHFTPDRVAALQAMIARRLPEIAAAMRSVPMGASVFAARLARLRVRMVEAGVDLVALAPGAHLRWLVGVSPFADERPCVALIGHRGAGFLMPRLNADDVRQHTDWPFWEWGDDAGPGAALAEALASLGPIGSISLDETMRADHALLLIDALPGVTRSFAATTVGHLRLRKDAAEIAALRENARIADKAQAALRAAIRPGVTEEDLAEAARAAFIAEGAVPEFTIVGAGANGAFPHHHTGQTVVQPGDALVCDIGARKDGYYSDITRMAVCGPLPEGYAEVHAVVDAAVAAALAAIRPGVRARDIDAAARGVITAAGYGDYFTHRTGHGVGQEIHEPPYITGVSDVVLEPGMVFTIEPGIYLPGRFGIRLEEIAVVTETGCEILSTLSRAVHVAS</sequence>
<dbReference type="SUPFAM" id="SSF55781">
    <property type="entry name" value="GAF domain-like"/>
    <property type="match status" value="1"/>
</dbReference>
<dbReference type="Proteomes" id="UP000628984">
    <property type="component" value="Unassembled WGS sequence"/>
</dbReference>
<dbReference type="InterPro" id="IPR036005">
    <property type="entry name" value="Creatinase/aminopeptidase-like"/>
</dbReference>
<keyword evidence="5" id="KW-1185">Reference proteome</keyword>
<dbReference type="InterPro" id="IPR029149">
    <property type="entry name" value="Creatin/AminoP/Spt16_N"/>
</dbReference>
<dbReference type="InterPro" id="IPR000587">
    <property type="entry name" value="Creatinase_N"/>
</dbReference>
<dbReference type="Gene3D" id="3.30.450.40">
    <property type="match status" value="1"/>
</dbReference>
<dbReference type="EMBL" id="BMYQ01000006">
    <property type="protein sequence ID" value="GGW33203.1"/>
    <property type="molecule type" value="Genomic_DNA"/>
</dbReference>
<organism evidence="4 5">
    <name type="scientific">Gemmobacter lanyuensis</name>
    <dbReference type="NCBI Taxonomy" id="1054497"/>
    <lineage>
        <taxon>Bacteria</taxon>
        <taxon>Pseudomonadati</taxon>
        <taxon>Pseudomonadota</taxon>
        <taxon>Alphaproteobacteria</taxon>
        <taxon>Rhodobacterales</taxon>
        <taxon>Paracoccaceae</taxon>
        <taxon>Gemmobacter</taxon>
    </lineage>
</organism>
<dbReference type="RefSeq" id="WP_189633921.1">
    <property type="nucleotide sequence ID" value="NZ_BMYQ01000006.1"/>
</dbReference>
<comment type="caution">
    <text evidence="4">The sequence shown here is derived from an EMBL/GenBank/DDBJ whole genome shotgun (WGS) entry which is preliminary data.</text>
</comment>
<feature type="domain" description="Peptidase M24" evidence="1">
    <location>
        <begin position="294"/>
        <end position="494"/>
    </location>
</feature>
<dbReference type="PANTHER" id="PTHR46112">
    <property type="entry name" value="AMINOPEPTIDASE"/>
    <property type="match status" value="1"/>
</dbReference>
<evidence type="ECO:0000313" key="5">
    <source>
        <dbReference type="Proteomes" id="UP000628984"/>
    </source>
</evidence>
<evidence type="ECO:0000259" key="3">
    <source>
        <dbReference type="Pfam" id="PF13185"/>
    </source>
</evidence>
<dbReference type="InterPro" id="IPR050659">
    <property type="entry name" value="Peptidase_M24B"/>
</dbReference>
<dbReference type="InterPro" id="IPR003018">
    <property type="entry name" value="GAF"/>
</dbReference>
<dbReference type="Pfam" id="PF00557">
    <property type="entry name" value="Peptidase_M24"/>
    <property type="match status" value="1"/>
</dbReference>
<dbReference type="InterPro" id="IPR000994">
    <property type="entry name" value="Pept_M24"/>
</dbReference>
<evidence type="ECO:0008006" key="6">
    <source>
        <dbReference type="Google" id="ProtNLM"/>
    </source>
</evidence>
<evidence type="ECO:0000259" key="2">
    <source>
        <dbReference type="Pfam" id="PF01321"/>
    </source>
</evidence>
<dbReference type="PANTHER" id="PTHR46112:SF3">
    <property type="entry name" value="AMINOPEPTIDASE YPDF"/>
    <property type="match status" value="1"/>
</dbReference>
<proteinExistence type="predicted"/>
<dbReference type="GO" id="GO:0004177">
    <property type="term" value="F:aminopeptidase activity"/>
    <property type="evidence" value="ECO:0007669"/>
    <property type="project" value="UniProtKB-ARBA"/>
</dbReference>
<evidence type="ECO:0000313" key="4">
    <source>
        <dbReference type="EMBL" id="GGW33203.1"/>
    </source>
</evidence>
<name>A0A918IV03_9RHOB</name>
<dbReference type="Gene3D" id="3.90.230.10">
    <property type="entry name" value="Creatinase/methionine aminopeptidase superfamily"/>
    <property type="match status" value="1"/>
</dbReference>
<dbReference type="SUPFAM" id="SSF53092">
    <property type="entry name" value="Creatinase/prolidase N-terminal domain"/>
    <property type="match status" value="1"/>
</dbReference>
<dbReference type="Pfam" id="PF13185">
    <property type="entry name" value="GAF_2"/>
    <property type="match status" value="1"/>
</dbReference>
<reference evidence="4" key="1">
    <citation type="journal article" date="2014" name="Int. J. Syst. Evol. Microbiol.">
        <title>Complete genome sequence of Corynebacterium casei LMG S-19264T (=DSM 44701T), isolated from a smear-ripened cheese.</title>
        <authorList>
            <consortium name="US DOE Joint Genome Institute (JGI-PGF)"/>
            <person name="Walter F."/>
            <person name="Albersmeier A."/>
            <person name="Kalinowski J."/>
            <person name="Ruckert C."/>
        </authorList>
    </citation>
    <scope>NUCLEOTIDE SEQUENCE</scope>
    <source>
        <strain evidence="4">KCTC 23714</strain>
    </source>
</reference>
<reference evidence="4" key="2">
    <citation type="submission" date="2020-09" db="EMBL/GenBank/DDBJ databases">
        <authorList>
            <person name="Sun Q."/>
            <person name="Kim S."/>
        </authorList>
    </citation>
    <scope>NUCLEOTIDE SEQUENCE</scope>
    <source>
        <strain evidence="4">KCTC 23714</strain>
    </source>
</reference>
<accession>A0A918IV03</accession>
<dbReference type="AlphaFoldDB" id="A0A918IV03"/>
<gene>
    <name evidence="4" type="ORF">GCM10011452_22090</name>
</gene>
<dbReference type="InterPro" id="IPR001714">
    <property type="entry name" value="Pept_M24_MAP"/>
</dbReference>
<protein>
    <recommendedName>
        <fullName evidence="6">Peptidase M24</fullName>
    </recommendedName>
</protein>
<evidence type="ECO:0000259" key="1">
    <source>
        <dbReference type="Pfam" id="PF00557"/>
    </source>
</evidence>
<dbReference type="InterPro" id="IPR029016">
    <property type="entry name" value="GAF-like_dom_sf"/>
</dbReference>
<dbReference type="PRINTS" id="PR00599">
    <property type="entry name" value="MAPEPTIDASE"/>
</dbReference>
<feature type="domain" description="Creatinase N-terminal" evidence="2">
    <location>
        <begin position="156"/>
        <end position="273"/>
    </location>
</feature>
<dbReference type="SUPFAM" id="SSF55920">
    <property type="entry name" value="Creatinase/aminopeptidase"/>
    <property type="match status" value="1"/>
</dbReference>
<feature type="domain" description="GAF" evidence="3">
    <location>
        <begin position="2"/>
        <end position="131"/>
    </location>
</feature>
<dbReference type="GO" id="GO:0008235">
    <property type="term" value="F:metalloexopeptidase activity"/>
    <property type="evidence" value="ECO:0007669"/>
    <property type="project" value="UniProtKB-ARBA"/>
</dbReference>
<dbReference type="Gene3D" id="3.40.350.10">
    <property type="entry name" value="Creatinase/prolidase N-terminal domain"/>
    <property type="match status" value="1"/>
</dbReference>
<dbReference type="Pfam" id="PF01321">
    <property type="entry name" value="Creatinase_N"/>
    <property type="match status" value="1"/>
</dbReference>